<dbReference type="STRING" id="199441.BkAM31D_04360"/>
<sequence length="81" mass="9291">MGMCSVCNGLDGLNETCQKCHQALIDYGRVMDYYEKYEAYMPIDLNKMSNGIDQDFEDELCPHYVICSQCGETSVYLVQEQ</sequence>
<dbReference type="AlphaFoldDB" id="A0A1X9M6U5"/>
<organism evidence="1 2">
    <name type="scientific">Halalkalibacter krulwichiae</name>
    <dbReference type="NCBI Taxonomy" id="199441"/>
    <lineage>
        <taxon>Bacteria</taxon>
        <taxon>Bacillati</taxon>
        <taxon>Bacillota</taxon>
        <taxon>Bacilli</taxon>
        <taxon>Bacillales</taxon>
        <taxon>Bacillaceae</taxon>
        <taxon>Halalkalibacter</taxon>
    </lineage>
</organism>
<keyword evidence="2" id="KW-1185">Reference proteome</keyword>
<accession>A0A1X9M6U5</accession>
<proteinExistence type="predicted"/>
<evidence type="ECO:0000313" key="2">
    <source>
        <dbReference type="Proteomes" id="UP000193006"/>
    </source>
</evidence>
<protein>
    <submittedName>
        <fullName evidence="1">Uncharacterized protein</fullName>
    </submittedName>
</protein>
<evidence type="ECO:0000313" key="1">
    <source>
        <dbReference type="EMBL" id="ARK29148.1"/>
    </source>
</evidence>
<name>A0A1X9M6U5_9BACI</name>
<dbReference type="KEGG" id="bkw:BkAM31D_04360"/>
<dbReference type="Proteomes" id="UP000193006">
    <property type="component" value="Chromosome"/>
</dbReference>
<dbReference type="RefSeq" id="WP_066155939.1">
    <property type="nucleotide sequence ID" value="NZ_CP020814.1"/>
</dbReference>
<dbReference type="EMBL" id="CP020814">
    <property type="protein sequence ID" value="ARK29148.1"/>
    <property type="molecule type" value="Genomic_DNA"/>
</dbReference>
<gene>
    <name evidence="1" type="ORF">BkAM31D_04360</name>
</gene>
<reference evidence="1 2" key="1">
    <citation type="submission" date="2017-04" db="EMBL/GenBank/DDBJ databases">
        <title>Bacillus krulwichiae AM31D Genome sequencing and assembly.</title>
        <authorList>
            <person name="Krulwich T.A."/>
            <person name="Anastor L."/>
            <person name="Ehrlich R."/>
            <person name="Ehrlich G.D."/>
            <person name="Janto B."/>
        </authorList>
    </citation>
    <scope>NUCLEOTIDE SEQUENCE [LARGE SCALE GENOMIC DNA]</scope>
    <source>
        <strain evidence="1 2">AM31D</strain>
    </source>
</reference>